<dbReference type="PRINTS" id="PR00080">
    <property type="entry name" value="SDRFAMILY"/>
</dbReference>
<evidence type="ECO:0000256" key="2">
    <source>
        <dbReference type="ARBA" id="ARBA00023002"/>
    </source>
</evidence>
<keyword evidence="4" id="KW-1185">Reference proteome</keyword>
<accession>A0A3G8JJH8</accession>
<dbReference type="KEGG" id="gom:D7316_00954"/>
<reference evidence="3 4" key="1">
    <citation type="submission" date="2018-11" db="EMBL/GenBank/DDBJ databases">
        <title>Gordonia insulae sp. nov., isolated from an island soil.</title>
        <authorList>
            <person name="Kim Y.S."/>
            <person name="Kim S.B."/>
        </authorList>
    </citation>
    <scope>NUCLEOTIDE SEQUENCE [LARGE SCALE GENOMIC DNA]</scope>
    <source>
        <strain evidence="3 4">MMS17-SY073</strain>
    </source>
</reference>
<organism evidence="3 4">
    <name type="scientific">Gordonia insulae</name>
    <dbReference type="NCBI Taxonomy" id="2420509"/>
    <lineage>
        <taxon>Bacteria</taxon>
        <taxon>Bacillati</taxon>
        <taxon>Actinomycetota</taxon>
        <taxon>Actinomycetes</taxon>
        <taxon>Mycobacteriales</taxon>
        <taxon>Gordoniaceae</taxon>
        <taxon>Gordonia</taxon>
    </lineage>
</organism>
<comment type="similarity">
    <text evidence="1">Belongs to the short-chain dehydrogenases/reductases (SDR) family.</text>
</comment>
<dbReference type="GO" id="GO:0008667">
    <property type="term" value="F:2,3-dihydro-2,3-dihydroxybenzoate dehydrogenase activity"/>
    <property type="evidence" value="ECO:0007669"/>
    <property type="project" value="UniProtKB-EC"/>
</dbReference>
<evidence type="ECO:0000313" key="3">
    <source>
        <dbReference type="EMBL" id="AZG44370.1"/>
    </source>
</evidence>
<gene>
    <name evidence="3" type="primary">entA</name>
    <name evidence="3" type="ORF">D7316_00954</name>
</gene>
<dbReference type="RefSeq" id="WP_232016766.1">
    <property type="nucleotide sequence ID" value="NZ_CP033972.1"/>
</dbReference>
<dbReference type="PANTHER" id="PTHR42760:SF115">
    <property type="entry name" value="3-OXOACYL-[ACYL-CARRIER-PROTEIN] REDUCTASE FABG"/>
    <property type="match status" value="1"/>
</dbReference>
<dbReference type="SUPFAM" id="SSF51735">
    <property type="entry name" value="NAD(P)-binding Rossmann-fold domains"/>
    <property type="match status" value="1"/>
</dbReference>
<dbReference type="EMBL" id="CP033972">
    <property type="protein sequence ID" value="AZG44370.1"/>
    <property type="molecule type" value="Genomic_DNA"/>
</dbReference>
<keyword evidence="2 3" id="KW-0560">Oxidoreductase</keyword>
<dbReference type="InterPro" id="IPR036291">
    <property type="entry name" value="NAD(P)-bd_dom_sf"/>
</dbReference>
<protein>
    <submittedName>
        <fullName evidence="3">2,3-dihydro-2,3-dihydroxybenzoate dehydrogenase</fullName>
        <ecNumber evidence="3">1.3.1.28</ecNumber>
    </submittedName>
</protein>
<dbReference type="Pfam" id="PF13561">
    <property type="entry name" value="adh_short_C2"/>
    <property type="match status" value="1"/>
</dbReference>
<dbReference type="PRINTS" id="PR00081">
    <property type="entry name" value="GDHRDH"/>
</dbReference>
<proteinExistence type="inferred from homology"/>
<dbReference type="AlphaFoldDB" id="A0A3G8JJH8"/>
<dbReference type="Gene3D" id="3.40.50.720">
    <property type="entry name" value="NAD(P)-binding Rossmann-like Domain"/>
    <property type="match status" value="1"/>
</dbReference>
<sequence>MTEAPIAGIAGRRAIVTGAAGGIGRAVVDALRVAGAEVHGWDRAGVGVAVVDVADRSAVQNAWRTTEDACGPVDIVVQAAGVMTDDWNLCMAVNAGGVRNVVDVAVAAMTSRGRGCAVVVSSNAGATPRADLAPYAASKAAATSYARSVALAVAPAGVRVNIVSPGSTDTPMLRGMWSSDADEARVLAGTPNRFRLGIPLGRIADPADIAAAVVYLVSDAARHVTMHDLRVDGGATLDM</sequence>
<dbReference type="PANTHER" id="PTHR42760">
    <property type="entry name" value="SHORT-CHAIN DEHYDROGENASES/REDUCTASES FAMILY MEMBER"/>
    <property type="match status" value="1"/>
</dbReference>
<dbReference type="EC" id="1.3.1.28" evidence="3"/>
<dbReference type="PROSITE" id="PS00061">
    <property type="entry name" value="ADH_SHORT"/>
    <property type="match status" value="1"/>
</dbReference>
<evidence type="ECO:0000256" key="1">
    <source>
        <dbReference type="ARBA" id="ARBA00006484"/>
    </source>
</evidence>
<dbReference type="InterPro" id="IPR020904">
    <property type="entry name" value="Sc_DH/Rdtase_CS"/>
</dbReference>
<evidence type="ECO:0000313" key="4">
    <source>
        <dbReference type="Proteomes" id="UP000271469"/>
    </source>
</evidence>
<name>A0A3G8JJH8_9ACTN</name>
<dbReference type="Proteomes" id="UP000271469">
    <property type="component" value="Chromosome"/>
</dbReference>
<dbReference type="InterPro" id="IPR002347">
    <property type="entry name" value="SDR_fam"/>
</dbReference>
<dbReference type="GO" id="GO:0016616">
    <property type="term" value="F:oxidoreductase activity, acting on the CH-OH group of donors, NAD or NADP as acceptor"/>
    <property type="evidence" value="ECO:0007669"/>
    <property type="project" value="TreeGrafter"/>
</dbReference>